<dbReference type="InterPro" id="IPR036388">
    <property type="entry name" value="WH-like_DNA-bd_sf"/>
</dbReference>
<comment type="caution">
    <text evidence="5">The sequence shown here is derived from an EMBL/GenBank/DDBJ whole genome shotgun (WGS) entry which is preliminary data.</text>
</comment>
<dbReference type="PROSITE" id="PS52050">
    <property type="entry name" value="WYL"/>
    <property type="match status" value="1"/>
</dbReference>
<dbReference type="PROSITE" id="PS51000">
    <property type="entry name" value="HTH_DEOR_2"/>
    <property type="match status" value="1"/>
</dbReference>
<keyword evidence="6" id="KW-1185">Reference proteome</keyword>
<dbReference type="Pfam" id="PF13280">
    <property type="entry name" value="WYL"/>
    <property type="match status" value="1"/>
</dbReference>
<dbReference type="InterPro" id="IPR057727">
    <property type="entry name" value="WCX_dom"/>
</dbReference>
<dbReference type="GO" id="GO:0003700">
    <property type="term" value="F:DNA-binding transcription factor activity"/>
    <property type="evidence" value="ECO:0007669"/>
    <property type="project" value="InterPro"/>
</dbReference>
<dbReference type="Pfam" id="PF08279">
    <property type="entry name" value="HTH_11"/>
    <property type="match status" value="1"/>
</dbReference>
<dbReference type="Gene3D" id="1.10.10.10">
    <property type="entry name" value="Winged helix-like DNA-binding domain superfamily/Winged helix DNA-binding domain"/>
    <property type="match status" value="1"/>
</dbReference>
<keyword evidence="1" id="KW-0805">Transcription regulation</keyword>
<dbReference type="InterPro" id="IPR013196">
    <property type="entry name" value="HTH_11"/>
</dbReference>
<gene>
    <name evidence="5" type="ORF">Psi02_74190</name>
</gene>
<evidence type="ECO:0000256" key="1">
    <source>
        <dbReference type="ARBA" id="ARBA00023015"/>
    </source>
</evidence>
<dbReference type="RefSeq" id="WP_203980455.1">
    <property type="nucleotide sequence ID" value="NZ_BAAAKY010000041.1"/>
</dbReference>
<dbReference type="PROSITE" id="PS00894">
    <property type="entry name" value="HTH_DEOR_1"/>
    <property type="match status" value="1"/>
</dbReference>
<dbReference type="PANTHER" id="PTHR34580">
    <property type="match status" value="1"/>
</dbReference>
<dbReference type="InterPro" id="IPR026881">
    <property type="entry name" value="WYL_dom"/>
</dbReference>
<dbReference type="AlphaFoldDB" id="A0A8J3UUL0"/>
<dbReference type="InterPro" id="IPR051534">
    <property type="entry name" value="CBASS_pafABC_assoc_protein"/>
</dbReference>
<organism evidence="5 6">
    <name type="scientific">Planotetraspora silvatica</name>
    <dbReference type="NCBI Taxonomy" id="234614"/>
    <lineage>
        <taxon>Bacteria</taxon>
        <taxon>Bacillati</taxon>
        <taxon>Actinomycetota</taxon>
        <taxon>Actinomycetes</taxon>
        <taxon>Streptosporangiales</taxon>
        <taxon>Streptosporangiaceae</taxon>
        <taxon>Planotetraspora</taxon>
    </lineage>
</organism>
<evidence type="ECO:0000256" key="2">
    <source>
        <dbReference type="ARBA" id="ARBA00023125"/>
    </source>
</evidence>
<dbReference type="InterPro" id="IPR018356">
    <property type="entry name" value="Tscrpt_reg_HTH_DeoR_CS"/>
</dbReference>
<proteinExistence type="predicted"/>
<keyword evidence="2" id="KW-0238">DNA-binding</keyword>
<dbReference type="EMBL" id="BOOQ01000058">
    <property type="protein sequence ID" value="GII50995.1"/>
    <property type="molecule type" value="Genomic_DNA"/>
</dbReference>
<evidence type="ECO:0000259" key="4">
    <source>
        <dbReference type="PROSITE" id="PS51000"/>
    </source>
</evidence>
<reference evidence="5" key="1">
    <citation type="submission" date="2021-01" db="EMBL/GenBank/DDBJ databases">
        <title>Whole genome shotgun sequence of Planotetraspora silvatica NBRC 100141.</title>
        <authorList>
            <person name="Komaki H."/>
            <person name="Tamura T."/>
        </authorList>
    </citation>
    <scope>NUCLEOTIDE SEQUENCE</scope>
    <source>
        <strain evidence="5">NBRC 100141</strain>
    </source>
</reference>
<dbReference type="PANTHER" id="PTHR34580:SF3">
    <property type="entry name" value="PROTEIN PAFB"/>
    <property type="match status" value="1"/>
</dbReference>
<accession>A0A8J3UUL0</accession>
<dbReference type="SUPFAM" id="SSF46785">
    <property type="entry name" value="Winged helix' DNA-binding domain"/>
    <property type="match status" value="1"/>
</dbReference>
<dbReference type="GO" id="GO:0003677">
    <property type="term" value="F:DNA binding"/>
    <property type="evidence" value="ECO:0007669"/>
    <property type="project" value="UniProtKB-KW"/>
</dbReference>
<feature type="domain" description="HTH deoR-type" evidence="4">
    <location>
        <begin position="4"/>
        <end position="59"/>
    </location>
</feature>
<dbReference type="InterPro" id="IPR036390">
    <property type="entry name" value="WH_DNA-bd_sf"/>
</dbReference>
<keyword evidence="3" id="KW-0804">Transcription</keyword>
<evidence type="ECO:0000256" key="3">
    <source>
        <dbReference type="ARBA" id="ARBA00023163"/>
    </source>
</evidence>
<sequence length="343" mass="37850">MVNTSARLLRLLSLLSTRQSWTSADLAAQLEITERTVRRDIARLRELGYGIESEMGPWGGYHLGPGTSIPPLILDEEEALAVAVGLRAAAFSGVSGSDQAALSALLKLRQVLPSRIADRLGELDAAFTHTARPDDSQIAPALLLDLATACRRGERTQLTYRDRAGTTSTRRVDPYRLIYTGRRWYLLAYDLTRQDWRTFRTDRIIDATAVGQATALPDPPDPAQMVSTGIALRPHPVRVTIRLAVPADEARRLVPPTVGVHHPDGDDATIIDIGGPDADGLARYLLSLGRPLQILHPEEVRQAFLTRTRQLLKDNQWHEHPPTADTATCSDGCCRHHEVRLQP</sequence>
<dbReference type="Proteomes" id="UP000644610">
    <property type="component" value="Unassembled WGS sequence"/>
</dbReference>
<name>A0A8J3UUL0_9ACTN</name>
<evidence type="ECO:0000313" key="5">
    <source>
        <dbReference type="EMBL" id="GII50995.1"/>
    </source>
</evidence>
<dbReference type="PIRSF" id="PIRSF016838">
    <property type="entry name" value="PafC"/>
    <property type="match status" value="1"/>
</dbReference>
<protein>
    <submittedName>
        <fullName evidence="5">DeoR family transcriptional regulator</fullName>
    </submittedName>
</protein>
<dbReference type="Pfam" id="PF25583">
    <property type="entry name" value="WCX"/>
    <property type="match status" value="1"/>
</dbReference>
<dbReference type="InterPro" id="IPR001034">
    <property type="entry name" value="DeoR_HTH"/>
</dbReference>
<evidence type="ECO:0000313" key="6">
    <source>
        <dbReference type="Proteomes" id="UP000644610"/>
    </source>
</evidence>
<dbReference type="InterPro" id="IPR028349">
    <property type="entry name" value="PafC-like"/>
</dbReference>